<evidence type="ECO:0000313" key="7">
    <source>
        <dbReference type="Proteomes" id="UP000749311"/>
    </source>
</evidence>
<dbReference type="InterPro" id="IPR050884">
    <property type="entry name" value="CNP_phosphodiesterase-III"/>
</dbReference>
<gene>
    <name evidence="6" type="ORF">FB473_001046</name>
</gene>
<dbReference type="Gene3D" id="3.60.21.10">
    <property type="match status" value="1"/>
</dbReference>
<evidence type="ECO:0000256" key="3">
    <source>
        <dbReference type="ARBA" id="ARBA00023004"/>
    </source>
</evidence>
<dbReference type="SUPFAM" id="SSF56300">
    <property type="entry name" value="Metallo-dependent phosphatases"/>
    <property type="match status" value="1"/>
</dbReference>
<dbReference type="EMBL" id="JAAMOZ010000001">
    <property type="protein sequence ID" value="NIH56401.1"/>
    <property type="molecule type" value="Genomic_DNA"/>
</dbReference>
<dbReference type="Proteomes" id="UP000749311">
    <property type="component" value="Unassembled WGS sequence"/>
</dbReference>
<keyword evidence="2" id="KW-0378">Hydrolase</keyword>
<name>A0ABX0SEL7_9ACTN</name>
<evidence type="ECO:0000256" key="1">
    <source>
        <dbReference type="ARBA" id="ARBA00022723"/>
    </source>
</evidence>
<comment type="caution">
    <text evidence="6">The sequence shown here is derived from an EMBL/GenBank/DDBJ whole genome shotgun (WGS) entry which is preliminary data.</text>
</comment>
<dbReference type="PANTHER" id="PTHR42988:SF2">
    <property type="entry name" value="CYCLIC NUCLEOTIDE PHOSPHODIESTERASE CBUA0032-RELATED"/>
    <property type="match status" value="1"/>
</dbReference>
<sequence>MTTVQPTHRIVQLSDLHLTAEHRPLHGVLDSDALLQAAFDRVAARGLRVDAFVCSGDLADAGAPDAYRRLRAILDEQSARFGCPVLVGMGNHDERGSFHEHLLGSARTQDEIDSVTDVRGLRIVHLDSSVPASGYGELTGSQLARLRDVLSSPAPHGTALVVHHPPVPVPTPLLQPYDFRSTEALAEVVGGTDVRVILSGHWHVAATSALAGVPVVISRAVAYDNDPASAQDGYQATRGDQGFTIVEFFEGQVLATSVPIAAPDALETA</sequence>
<organism evidence="6 7">
    <name type="scientific">Brooklawnia cerclae</name>
    <dbReference type="NCBI Taxonomy" id="349934"/>
    <lineage>
        <taxon>Bacteria</taxon>
        <taxon>Bacillati</taxon>
        <taxon>Actinomycetota</taxon>
        <taxon>Actinomycetes</taxon>
        <taxon>Propionibacteriales</taxon>
        <taxon>Propionibacteriaceae</taxon>
        <taxon>Brooklawnia</taxon>
    </lineage>
</organism>
<evidence type="ECO:0000256" key="2">
    <source>
        <dbReference type="ARBA" id="ARBA00022801"/>
    </source>
</evidence>
<keyword evidence="3" id="KW-0408">Iron</keyword>
<dbReference type="RefSeq" id="WP_167165408.1">
    <property type="nucleotide sequence ID" value="NZ_BAAAOO010000003.1"/>
</dbReference>
<evidence type="ECO:0000259" key="5">
    <source>
        <dbReference type="Pfam" id="PF00149"/>
    </source>
</evidence>
<reference evidence="6 7" key="1">
    <citation type="submission" date="2020-02" db="EMBL/GenBank/DDBJ databases">
        <title>Sequencing the genomes of 1000 actinobacteria strains.</title>
        <authorList>
            <person name="Klenk H.-P."/>
        </authorList>
    </citation>
    <scope>NUCLEOTIDE SEQUENCE [LARGE SCALE GENOMIC DNA]</scope>
    <source>
        <strain evidence="6 7">DSM 19609</strain>
    </source>
</reference>
<dbReference type="InterPro" id="IPR029052">
    <property type="entry name" value="Metallo-depent_PP-like"/>
</dbReference>
<proteinExistence type="inferred from homology"/>
<protein>
    <submittedName>
        <fullName evidence="6">3',5'-cyclic AMP phosphodiesterase CpdA</fullName>
    </submittedName>
</protein>
<dbReference type="PANTHER" id="PTHR42988">
    <property type="entry name" value="PHOSPHOHYDROLASE"/>
    <property type="match status" value="1"/>
</dbReference>
<dbReference type="Pfam" id="PF00149">
    <property type="entry name" value="Metallophos"/>
    <property type="match status" value="1"/>
</dbReference>
<keyword evidence="7" id="KW-1185">Reference proteome</keyword>
<feature type="domain" description="Calcineurin-like phosphoesterase" evidence="5">
    <location>
        <begin position="9"/>
        <end position="204"/>
    </location>
</feature>
<dbReference type="InterPro" id="IPR004843">
    <property type="entry name" value="Calcineurin-like_PHP"/>
</dbReference>
<accession>A0ABX0SEL7</accession>
<comment type="similarity">
    <text evidence="4">Belongs to the cyclic nucleotide phosphodiesterase class-III family.</text>
</comment>
<evidence type="ECO:0000313" key="6">
    <source>
        <dbReference type="EMBL" id="NIH56401.1"/>
    </source>
</evidence>
<keyword evidence="1" id="KW-0479">Metal-binding</keyword>
<evidence type="ECO:0000256" key="4">
    <source>
        <dbReference type="ARBA" id="ARBA00025742"/>
    </source>
</evidence>